<accession>A0A1L7WHK6</accession>
<evidence type="ECO:0000256" key="2">
    <source>
        <dbReference type="SAM" id="Phobius"/>
    </source>
</evidence>
<keyword evidence="4" id="KW-1185">Reference proteome</keyword>
<dbReference type="EMBL" id="FJOG01000002">
    <property type="protein sequence ID" value="CZR52249.1"/>
    <property type="molecule type" value="Genomic_DNA"/>
</dbReference>
<evidence type="ECO:0000313" key="4">
    <source>
        <dbReference type="Proteomes" id="UP000184330"/>
    </source>
</evidence>
<sequence length="277" mass="29771">MSRQRYEPVSVIILLPNPLSPANKKLTTQQQIPQRPHRDEVIILDSIHNSPTYNYNSGVPNSISSIASQSQTPSIASSTYTPSLIAPSIPNSPPPSFHTHSSPGTPRPTPSTSTRQSNGAVSYAELWGVAPSTVGGDGMTEIGGTSNDALATIAGLKQRIEWLEESIGKLLIEKDNHVCDSSPAEDKCGRDNCCVTFTDASPDLERILSQGKGTNCCVKFRRNDSKHVKQRTGILVAFVTLLIVAVMITVMMGISAGAREGRRGRGDGQVIYGEDRS</sequence>
<proteinExistence type="predicted"/>
<feature type="region of interest" description="Disordered" evidence="1">
    <location>
        <begin position="74"/>
        <end position="118"/>
    </location>
</feature>
<name>A0A1L7WHK6_9HELO</name>
<gene>
    <name evidence="3" type="ORF">PAC_02126</name>
</gene>
<evidence type="ECO:0000313" key="3">
    <source>
        <dbReference type="EMBL" id="CZR52249.1"/>
    </source>
</evidence>
<dbReference type="Proteomes" id="UP000184330">
    <property type="component" value="Unassembled WGS sequence"/>
</dbReference>
<protein>
    <submittedName>
        <fullName evidence="3">Uncharacterized protein</fullName>
    </submittedName>
</protein>
<dbReference type="AlphaFoldDB" id="A0A1L7WHK6"/>
<feature type="compositionally biased region" description="Low complexity" evidence="1">
    <location>
        <begin position="97"/>
        <end position="115"/>
    </location>
</feature>
<dbReference type="OrthoDB" id="3561481at2759"/>
<keyword evidence="2" id="KW-0812">Transmembrane</keyword>
<reference evidence="3 4" key="1">
    <citation type="submission" date="2016-03" db="EMBL/GenBank/DDBJ databases">
        <authorList>
            <person name="Ploux O."/>
        </authorList>
    </citation>
    <scope>NUCLEOTIDE SEQUENCE [LARGE SCALE GENOMIC DNA]</scope>
    <source>
        <strain evidence="3 4">UAMH 11012</strain>
    </source>
</reference>
<keyword evidence="2" id="KW-1133">Transmembrane helix</keyword>
<keyword evidence="2" id="KW-0472">Membrane</keyword>
<organism evidence="3 4">
    <name type="scientific">Phialocephala subalpina</name>
    <dbReference type="NCBI Taxonomy" id="576137"/>
    <lineage>
        <taxon>Eukaryota</taxon>
        <taxon>Fungi</taxon>
        <taxon>Dikarya</taxon>
        <taxon>Ascomycota</taxon>
        <taxon>Pezizomycotina</taxon>
        <taxon>Leotiomycetes</taxon>
        <taxon>Helotiales</taxon>
        <taxon>Mollisiaceae</taxon>
        <taxon>Phialocephala</taxon>
        <taxon>Phialocephala fortinii species complex</taxon>
    </lineage>
</organism>
<feature type="transmembrane region" description="Helical" evidence="2">
    <location>
        <begin position="234"/>
        <end position="256"/>
    </location>
</feature>
<evidence type="ECO:0000256" key="1">
    <source>
        <dbReference type="SAM" id="MobiDB-lite"/>
    </source>
</evidence>